<dbReference type="InterPro" id="IPR010642">
    <property type="entry name" value="Invasion_prot_B"/>
</dbReference>
<dbReference type="AlphaFoldDB" id="A0A839ZE82"/>
<reference evidence="3 4" key="1">
    <citation type="submission" date="2020-08" db="EMBL/GenBank/DDBJ databases">
        <title>Genomic Encyclopedia of Type Strains, Phase IV (KMG-IV): sequencing the most valuable type-strain genomes for metagenomic binning, comparative biology and taxonomic classification.</title>
        <authorList>
            <person name="Goeker M."/>
        </authorList>
    </citation>
    <scope>NUCLEOTIDE SEQUENCE [LARGE SCALE GENOMIC DNA]</scope>
    <source>
        <strain evidence="3 4">DSM 5895</strain>
    </source>
</reference>
<evidence type="ECO:0000313" key="3">
    <source>
        <dbReference type="EMBL" id="MBB3773018.1"/>
    </source>
</evidence>
<keyword evidence="2" id="KW-0732">Signal</keyword>
<keyword evidence="4" id="KW-1185">Reference proteome</keyword>
<dbReference type="InterPro" id="IPR038696">
    <property type="entry name" value="IalB_sf"/>
</dbReference>
<feature type="region of interest" description="Disordered" evidence="1">
    <location>
        <begin position="31"/>
        <end position="71"/>
    </location>
</feature>
<dbReference type="Gene3D" id="2.60.40.1880">
    <property type="entry name" value="Invasion associated locus B (IalB) protein"/>
    <property type="match status" value="1"/>
</dbReference>
<comment type="caution">
    <text evidence="3">The sequence shown here is derived from an EMBL/GenBank/DDBJ whole genome shotgun (WGS) entry which is preliminary data.</text>
</comment>
<dbReference type="RefSeq" id="WP_183191161.1">
    <property type="nucleotide sequence ID" value="NZ_JACICD010000007.1"/>
</dbReference>
<evidence type="ECO:0000256" key="1">
    <source>
        <dbReference type="SAM" id="MobiDB-lite"/>
    </source>
</evidence>
<sequence>MIKRSTLARNVAGAVLVLALTGTAAYAQSQQPAQPAKPAAPAKTAQTKPAANAPAPAQAQPAAPAGQPQAAAPQIPAIPIPWVKRCQEEPSIKKEVCNMEQTIITDTGQFLVRFGIFEIKDDPKKAFIVSFPTGLLLRNGFRVALANEQPVLGTFIMCDQQVCRGDIQVDQGFIDRMKKAPGLTLQVANAVGRIISYPIGLGDFAKIYDGPQTDPKVFDEQVKKIQDQVKARQDQVKSEAEAREQQTKAGLEKLGAEKLKGAQPAQ</sequence>
<dbReference type="Proteomes" id="UP000533469">
    <property type="component" value="Unassembled WGS sequence"/>
</dbReference>
<feature type="signal peptide" evidence="2">
    <location>
        <begin position="1"/>
        <end position="27"/>
    </location>
</feature>
<dbReference type="EMBL" id="JACICD010000007">
    <property type="protein sequence ID" value="MBB3773018.1"/>
    <property type="molecule type" value="Genomic_DNA"/>
</dbReference>
<feature type="region of interest" description="Disordered" evidence="1">
    <location>
        <begin position="233"/>
        <end position="266"/>
    </location>
</feature>
<protein>
    <submittedName>
        <fullName evidence="3">Invasion protein IalB</fullName>
    </submittedName>
</protein>
<feature type="compositionally biased region" description="Basic and acidic residues" evidence="1">
    <location>
        <begin position="233"/>
        <end position="260"/>
    </location>
</feature>
<proteinExistence type="predicted"/>
<evidence type="ECO:0000313" key="4">
    <source>
        <dbReference type="Proteomes" id="UP000533469"/>
    </source>
</evidence>
<dbReference type="Pfam" id="PF06776">
    <property type="entry name" value="IalB"/>
    <property type="match status" value="1"/>
</dbReference>
<organism evidence="3 4">
    <name type="scientific">Ancylobacter tetraedralis</name>
    <dbReference type="NCBI Taxonomy" id="217068"/>
    <lineage>
        <taxon>Bacteria</taxon>
        <taxon>Pseudomonadati</taxon>
        <taxon>Pseudomonadota</taxon>
        <taxon>Alphaproteobacteria</taxon>
        <taxon>Hyphomicrobiales</taxon>
        <taxon>Xanthobacteraceae</taxon>
        <taxon>Ancylobacter</taxon>
    </lineage>
</organism>
<evidence type="ECO:0000256" key="2">
    <source>
        <dbReference type="SAM" id="SignalP"/>
    </source>
</evidence>
<feature type="chain" id="PRO_5032272331" evidence="2">
    <location>
        <begin position="28"/>
        <end position="266"/>
    </location>
</feature>
<name>A0A839ZE82_9HYPH</name>
<accession>A0A839ZE82</accession>
<gene>
    <name evidence="3" type="ORF">FHS55_003643</name>
</gene>